<proteinExistence type="predicted"/>
<evidence type="ECO:0000313" key="10">
    <source>
        <dbReference type="EMBL" id="TRO81755.1"/>
    </source>
</evidence>
<dbReference type="Proteomes" id="UP000317155">
    <property type="component" value="Unassembled WGS sequence"/>
</dbReference>
<keyword evidence="11" id="KW-1185">Reference proteome</keyword>
<feature type="transmembrane region" description="Helical" evidence="7">
    <location>
        <begin position="125"/>
        <end position="145"/>
    </location>
</feature>
<dbReference type="PANTHER" id="PTHR43394">
    <property type="entry name" value="ATP-DEPENDENT PERMEASE MDL1, MITOCHONDRIAL"/>
    <property type="match status" value="1"/>
</dbReference>
<dbReference type="GO" id="GO:0016887">
    <property type="term" value="F:ATP hydrolysis activity"/>
    <property type="evidence" value="ECO:0007669"/>
    <property type="project" value="InterPro"/>
</dbReference>
<keyword evidence="2 7" id="KW-0812">Transmembrane</keyword>
<feature type="domain" description="ABC transmembrane type-1" evidence="9">
    <location>
        <begin position="19"/>
        <end position="300"/>
    </location>
</feature>
<evidence type="ECO:0000256" key="1">
    <source>
        <dbReference type="ARBA" id="ARBA00004651"/>
    </source>
</evidence>
<dbReference type="RefSeq" id="WP_092057582.1">
    <property type="nucleotide sequence ID" value="NZ_FOJJ01000037.1"/>
</dbReference>
<evidence type="ECO:0000313" key="11">
    <source>
        <dbReference type="Proteomes" id="UP000317155"/>
    </source>
</evidence>
<evidence type="ECO:0000256" key="5">
    <source>
        <dbReference type="ARBA" id="ARBA00022989"/>
    </source>
</evidence>
<feature type="transmembrane region" description="Helical" evidence="7">
    <location>
        <begin position="151"/>
        <end position="172"/>
    </location>
</feature>
<dbReference type="InterPro" id="IPR027417">
    <property type="entry name" value="P-loop_NTPase"/>
</dbReference>
<dbReference type="PROSITE" id="PS00211">
    <property type="entry name" value="ABC_TRANSPORTER_1"/>
    <property type="match status" value="1"/>
</dbReference>
<keyword evidence="5 7" id="KW-1133">Transmembrane helix</keyword>
<reference evidence="10 11" key="1">
    <citation type="submission" date="2019-07" db="EMBL/GenBank/DDBJ databases">
        <title>Insights of Desulfuromonas acetexigens electromicrobiology.</title>
        <authorList>
            <person name="Katuri K."/>
            <person name="Sapireddy V."/>
            <person name="Shaw D.R."/>
            <person name="Saikaly P."/>
        </authorList>
    </citation>
    <scope>NUCLEOTIDE SEQUENCE [LARGE SCALE GENOMIC DNA]</scope>
    <source>
        <strain evidence="10 11">2873</strain>
    </source>
</reference>
<feature type="domain" description="ABC transporter" evidence="8">
    <location>
        <begin position="333"/>
        <end position="566"/>
    </location>
</feature>
<dbReference type="InterPro" id="IPR003593">
    <property type="entry name" value="AAA+_ATPase"/>
</dbReference>
<evidence type="ECO:0000256" key="2">
    <source>
        <dbReference type="ARBA" id="ARBA00022692"/>
    </source>
</evidence>
<name>A0A550JEZ0_9BACT</name>
<evidence type="ECO:0000256" key="4">
    <source>
        <dbReference type="ARBA" id="ARBA00022840"/>
    </source>
</evidence>
<evidence type="ECO:0000256" key="7">
    <source>
        <dbReference type="SAM" id="Phobius"/>
    </source>
</evidence>
<gene>
    <name evidence="10" type="ORF">FL622_08085</name>
</gene>
<dbReference type="SUPFAM" id="SSF52540">
    <property type="entry name" value="P-loop containing nucleoside triphosphate hydrolases"/>
    <property type="match status" value="1"/>
</dbReference>
<dbReference type="CDD" id="cd18541">
    <property type="entry name" value="ABC_6TM_TmrB_like"/>
    <property type="match status" value="1"/>
</dbReference>
<feature type="transmembrane region" description="Helical" evidence="7">
    <location>
        <begin position="279"/>
        <end position="298"/>
    </location>
</feature>
<dbReference type="SUPFAM" id="SSF90123">
    <property type="entry name" value="ABC transporter transmembrane region"/>
    <property type="match status" value="1"/>
</dbReference>
<evidence type="ECO:0000259" key="8">
    <source>
        <dbReference type="PROSITE" id="PS50893"/>
    </source>
</evidence>
<dbReference type="GO" id="GO:0015421">
    <property type="term" value="F:ABC-type oligopeptide transporter activity"/>
    <property type="evidence" value="ECO:0007669"/>
    <property type="project" value="TreeGrafter"/>
</dbReference>
<dbReference type="InterPro" id="IPR003439">
    <property type="entry name" value="ABC_transporter-like_ATP-bd"/>
</dbReference>
<dbReference type="SMART" id="SM00382">
    <property type="entry name" value="AAA"/>
    <property type="match status" value="1"/>
</dbReference>
<evidence type="ECO:0000256" key="6">
    <source>
        <dbReference type="ARBA" id="ARBA00023136"/>
    </source>
</evidence>
<dbReference type="PROSITE" id="PS50929">
    <property type="entry name" value="ABC_TM1F"/>
    <property type="match status" value="1"/>
</dbReference>
<organism evidence="10 11">
    <name type="scientific">Trichloromonas acetexigens</name>
    <dbReference type="NCBI Taxonomy" id="38815"/>
    <lineage>
        <taxon>Bacteria</taxon>
        <taxon>Pseudomonadati</taxon>
        <taxon>Thermodesulfobacteriota</taxon>
        <taxon>Desulfuromonadia</taxon>
        <taxon>Desulfuromonadales</taxon>
        <taxon>Trichloromonadaceae</taxon>
        <taxon>Trichloromonas</taxon>
    </lineage>
</organism>
<keyword evidence="4 10" id="KW-0067">ATP-binding</keyword>
<dbReference type="GO" id="GO:0005886">
    <property type="term" value="C:plasma membrane"/>
    <property type="evidence" value="ECO:0007669"/>
    <property type="project" value="UniProtKB-SubCell"/>
</dbReference>
<feature type="transmembrane region" description="Helical" evidence="7">
    <location>
        <begin position="239"/>
        <end position="259"/>
    </location>
</feature>
<feature type="transmembrane region" description="Helical" evidence="7">
    <location>
        <begin position="51"/>
        <end position="71"/>
    </location>
</feature>
<dbReference type="InterPro" id="IPR039421">
    <property type="entry name" value="Type_1_exporter"/>
</dbReference>
<accession>A0A550JEZ0</accession>
<comment type="subcellular location">
    <subcellularLocation>
        <location evidence="1">Cell membrane</location>
        <topology evidence="1">Multi-pass membrane protein</topology>
    </subcellularLocation>
</comment>
<dbReference type="AlphaFoldDB" id="A0A550JEZ0"/>
<sequence>MKSLRFLIPYLLPYRRLLLAGVVWLVLTNALAMVIPWMLKGGIEAVEGGNYRGLAWFALLLALAAVLRGGTRQLSRLRFLRTARRIEVDLRRDLLTRLLGQDAPFFDHHRTGDLLSRFTNDLTNIRMLAGFGVLTLANAVLVYLFSLVMLLALSPGLTLIALLPYPFMLIVVKRVSRRLLQHSTLVQESLGRVSEAVEEGVSGQAVIRAGNLAEDRCRRFAELNDDYLERNLVLARLRALVLPVMIVIGPLATLLALYFGGARVMAGELGLGELIAFNAYLVQLAWPTLLLGWVLTLTQRAAASMERLDPLLGTPEPAPFAASATRDLRAPAMRAAGLDFAYGERPVLHGLTFDIPPGALVGVAGGTGSGKSTLLKLLSRLYRPESGKVFVDGEDLADLDGAAYRRRLAAVPQEGRLFSGTLRENLLYGVPEADDDLLRQIAEAVCLEEEVANFAEGYATRVGEGGLALSGGQRQRVCLGRALAADGGLWLLDDPFSHLDAATAREVWARLRPRLAGRTVLLASGRVSLFQGMDWVLVLKDGSICQQGTPAELAAADGCYARLAERERLLAELEGSA</sequence>
<dbReference type="OrthoDB" id="5480201at2"/>
<dbReference type="EMBL" id="VJVV01000005">
    <property type="protein sequence ID" value="TRO81755.1"/>
    <property type="molecule type" value="Genomic_DNA"/>
</dbReference>
<dbReference type="PROSITE" id="PS50893">
    <property type="entry name" value="ABC_TRANSPORTER_2"/>
    <property type="match status" value="1"/>
</dbReference>
<dbReference type="InterPro" id="IPR036640">
    <property type="entry name" value="ABC1_TM_sf"/>
</dbReference>
<comment type="caution">
    <text evidence="10">The sequence shown here is derived from an EMBL/GenBank/DDBJ whole genome shotgun (WGS) entry which is preliminary data.</text>
</comment>
<protein>
    <submittedName>
        <fullName evidence="10">ABC transporter ATP-binding protein</fullName>
    </submittedName>
</protein>
<dbReference type="Pfam" id="PF00664">
    <property type="entry name" value="ABC_membrane"/>
    <property type="match status" value="1"/>
</dbReference>
<dbReference type="InterPro" id="IPR011527">
    <property type="entry name" value="ABC1_TM_dom"/>
</dbReference>
<dbReference type="Gene3D" id="1.20.1560.10">
    <property type="entry name" value="ABC transporter type 1, transmembrane domain"/>
    <property type="match status" value="1"/>
</dbReference>
<evidence type="ECO:0000259" key="9">
    <source>
        <dbReference type="PROSITE" id="PS50929"/>
    </source>
</evidence>
<evidence type="ECO:0000256" key="3">
    <source>
        <dbReference type="ARBA" id="ARBA00022741"/>
    </source>
</evidence>
<dbReference type="InterPro" id="IPR017871">
    <property type="entry name" value="ABC_transporter-like_CS"/>
</dbReference>
<keyword evidence="6 7" id="KW-0472">Membrane</keyword>
<dbReference type="Gene3D" id="3.40.50.300">
    <property type="entry name" value="P-loop containing nucleotide triphosphate hydrolases"/>
    <property type="match status" value="1"/>
</dbReference>
<dbReference type="GO" id="GO:0005524">
    <property type="term" value="F:ATP binding"/>
    <property type="evidence" value="ECO:0007669"/>
    <property type="project" value="UniProtKB-KW"/>
</dbReference>
<keyword evidence="3" id="KW-0547">Nucleotide-binding</keyword>
<dbReference type="Pfam" id="PF00005">
    <property type="entry name" value="ABC_tran"/>
    <property type="match status" value="1"/>
</dbReference>
<dbReference type="PANTHER" id="PTHR43394:SF1">
    <property type="entry name" value="ATP-BINDING CASSETTE SUB-FAMILY B MEMBER 10, MITOCHONDRIAL"/>
    <property type="match status" value="1"/>
</dbReference>